<accession>A0A7R8CWH5</accession>
<evidence type="ECO:0000313" key="3">
    <source>
        <dbReference type="Proteomes" id="UP000675881"/>
    </source>
</evidence>
<dbReference type="AlphaFoldDB" id="A0A7R8CWH5"/>
<feature type="region of interest" description="Disordered" evidence="1">
    <location>
        <begin position="52"/>
        <end position="86"/>
    </location>
</feature>
<protein>
    <submittedName>
        <fullName evidence="2">(salmon louse) hypothetical protein</fullName>
    </submittedName>
</protein>
<feature type="compositionally biased region" description="Polar residues" evidence="1">
    <location>
        <begin position="58"/>
        <end position="68"/>
    </location>
</feature>
<proteinExistence type="predicted"/>
<evidence type="ECO:0000313" key="2">
    <source>
        <dbReference type="EMBL" id="CAF2953085.1"/>
    </source>
</evidence>
<dbReference type="Proteomes" id="UP000675881">
    <property type="component" value="Chromosome 5"/>
</dbReference>
<keyword evidence="3" id="KW-1185">Reference proteome</keyword>
<dbReference type="EMBL" id="HG994584">
    <property type="protein sequence ID" value="CAF2953085.1"/>
    <property type="molecule type" value="Genomic_DNA"/>
</dbReference>
<reference evidence="2" key="1">
    <citation type="submission" date="2021-02" db="EMBL/GenBank/DDBJ databases">
        <authorList>
            <person name="Bekaert M."/>
        </authorList>
    </citation>
    <scope>NUCLEOTIDE SEQUENCE</scope>
    <source>
        <strain evidence="2">IoA-00</strain>
    </source>
</reference>
<name>A0A7R8CWH5_LEPSM</name>
<gene>
    <name evidence="2" type="ORF">LSAA_9886</name>
</gene>
<sequence>MPVFGNRMVISTGSYKHVKEVKKETERRESSLGEWAMEKQARMERLKELQHQIRKGSVDSTGNNSSQHYDLLTGDSPREQYRRASMSVVKDDIIRTENEDSSSIDRSRSLGSLNKNDKLYFSSSACSSPEHMQYSDTHHIVECSSSDKGRSCDQCCLS</sequence>
<organism evidence="2 3">
    <name type="scientific">Lepeophtheirus salmonis</name>
    <name type="common">Salmon louse</name>
    <name type="synonym">Caligus salmonis</name>
    <dbReference type="NCBI Taxonomy" id="72036"/>
    <lineage>
        <taxon>Eukaryota</taxon>
        <taxon>Metazoa</taxon>
        <taxon>Ecdysozoa</taxon>
        <taxon>Arthropoda</taxon>
        <taxon>Crustacea</taxon>
        <taxon>Multicrustacea</taxon>
        <taxon>Hexanauplia</taxon>
        <taxon>Copepoda</taxon>
        <taxon>Siphonostomatoida</taxon>
        <taxon>Caligidae</taxon>
        <taxon>Lepeophtheirus</taxon>
    </lineage>
</organism>
<evidence type="ECO:0000256" key="1">
    <source>
        <dbReference type="SAM" id="MobiDB-lite"/>
    </source>
</evidence>